<evidence type="ECO:0000313" key="1">
    <source>
        <dbReference type="EMBL" id="MBL0745670.1"/>
    </source>
</evidence>
<gene>
    <name evidence="1" type="ORF">JI741_30840</name>
</gene>
<dbReference type="RefSeq" id="WP_202016223.1">
    <property type="nucleotide sequence ID" value="NZ_JAERRB010000018.1"/>
</dbReference>
<proteinExistence type="predicted"/>
<organism evidence="1 2">
    <name type="scientific">Chryseolinea lacunae</name>
    <dbReference type="NCBI Taxonomy" id="2801331"/>
    <lineage>
        <taxon>Bacteria</taxon>
        <taxon>Pseudomonadati</taxon>
        <taxon>Bacteroidota</taxon>
        <taxon>Cytophagia</taxon>
        <taxon>Cytophagales</taxon>
        <taxon>Fulvivirgaceae</taxon>
        <taxon>Chryseolinea</taxon>
    </lineage>
</organism>
<protein>
    <recommendedName>
        <fullName evidence="3">KTSC domain-containing protein</fullName>
    </recommendedName>
</protein>
<accession>A0ABS1L271</accession>
<name>A0ABS1L271_9BACT</name>
<evidence type="ECO:0008006" key="3">
    <source>
        <dbReference type="Google" id="ProtNLM"/>
    </source>
</evidence>
<reference evidence="1 2" key="1">
    <citation type="submission" date="2021-01" db="EMBL/GenBank/DDBJ databases">
        <title>Chryseolinea sp. Jin1 Genome sequencing and assembly.</title>
        <authorList>
            <person name="Kim I."/>
        </authorList>
    </citation>
    <scope>NUCLEOTIDE SEQUENCE [LARGE SCALE GENOMIC DNA]</scope>
    <source>
        <strain evidence="1 2">Jin1</strain>
    </source>
</reference>
<evidence type="ECO:0000313" key="2">
    <source>
        <dbReference type="Proteomes" id="UP000613030"/>
    </source>
</evidence>
<keyword evidence="2" id="KW-1185">Reference proteome</keyword>
<comment type="caution">
    <text evidence="1">The sequence shown here is derived from an EMBL/GenBank/DDBJ whole genome shotgun (WGS) entry which is preliminary data.</text>
</comment>
<dbReference type="EMBL" id="JAERRB010000018">
    <property type="protein sequence ID" value="MBL0745670.1"/>
    <property type="molecule type" value="Genomic_DNA"/>
</dbReference>
<dbReference type="Proteomes" id="UP000613030">
    <property type="component" value="Unassembled WGS sequence"/>
</dbReference>
<sequence>MFITHAYDKQERLIEVPSVGMKPKKIKSIFRKYANSVFYDDSANAFCRFEGNSVFAWDDSRGRFVDYFKYINRAVSPMRRR</sequence>